<dbReference type="AlphaFoldDB" id="A0A2S5KJ44"/>
<keyword evidence="7" id="KW-0972">Capsule biogenesis/degradation</keyword>
<evidence type="ECO:0000259" key="12">
    <source>
        <dbReference type="PROSITE" id="PS51012"/>
    </source>
</evidence>
<dbReference type="PRINTS" id="PR00164">
    <property type="entry name" value="ABC2TRNSPORT"/>
</dbReference>
<dbReference type="OrthoDB" id="9786910at2"/>
<feature type="transmembrane region" description="Helical" evidence="11">
    <location>
        <begin position="65"/>
        <end position="82"/>
    </location>
</feature>
<protein>
    <recommendedName>
        <fullName evidence="11">Transport permease protein</fullName>
    </recommendedName>
</protein>
<name>A0A2S5KJ44_9PROT</name>
<evidence type="ECO:0000313" key="13">
    <source>
        <dbReference type="EMBL" id="PPC74633.1"/>
    </source>
</evidence>
<sequence length="262" mass="29717">MTILKRRASIKILSDVVFAIFIRELKGRFGTYRLGIGWAIIDPLVLIIMMSSFRAAMGAKGVQGIPFPVFYMLGYIPFLFFMKTQAQVGSAVKASQGLFGYRQVKPIDAIIARTLLEILILIFVFALLYGAFFWLGINIRLDNPLELIASIFFLSILGLGVGICICIIQSRFPESEKIIDIAMRPLFFISGVMFSLDEIPQQYREYLEWNPVLHGTELARDAAYDSFNTVGGSMPYLAFWSLFFLFLGLAIYRLEWKRIIAS</sequence>
<keyword evidence="3 11" id="KW-0813">Transport</keyword>
<feature type="transmembrane region" description="Helical" evidence="11">
    <location>
        <begin position="147"/>
        <end position="166"/>
    </location>
</feature>
<evidence type="ECO:0000313" key="14">
    <source>
        <dbReference type="Proteomes" id="UP000238196"/>
    </source>
</evidence>
<comment type="caution">
    <text evidence="11">Lacks conserved residue(s) required for the propagation of feature annotation.</text>
</comment>
<evidence type="ECO:0000256" key="2">
    <source>
        <dbReference type="ARBA" id="ARBA00007783"/>
    </source>
</evidence>
<keyword evidence="10 11" id="KW-0472">Membrane</keyword>
<dbReference type="EMBL" id="PRLP01000143">
    <property type="protein sequence ID" value="PPC74633.1"/>
    <property type="molecule type" value="Genomic_DNA"/>
</dbReference>
<evidence type="ECO:0000256" key="1">
    <source>
        <dbReference type="ARBA" id="ARBA00004651"/>
    </source>
</evidence>
<evidence type="ECO:0000256" key="11">
    <source>
        <dbReference type="RuleBase" id="RU361157"/>
    </source>
</evidence>
<dbReference type="InterPro" id="IPR013525">
    <property type="entry name" value="ABC2_TM"/>
</dbReference>
<reference evidence="13 14" key="1">
    <citation type="submission" date="2018-02" db="EMBL/GenBank/DDBJ databases">
        <title>novel marine gammaproteobacteria from coastal saline agro ecosystem.</title>
        <authorList>
            <person name="Krishnan R."/>
            <person name="Ramesh Kumar N."/>
        </authorList>
    </citation>
    <scope>NUCLEOTIDE SEQUENCE [LARGE SCALE GENOMIC DNA]</scope>
    <source>
        <strain evidence="13 14">228</strain>
    </source>
</reference>
<keyword evidence="5" id="KW-0762">Sugar transport</keyword>
<evidence type="ECO:0000256" key="6">
    <source>
        <dbReference type="ARBA" id="ARBA00022692"/>
    </source>
</evidence>
<dbReference type="Proteomes" id="UP000238196">
    <property type="component" value="Unassembled WGS sequence"/>
</dbReference>
<comment type="subcellular location">
    <subcellularLocation>
        <location evidence="11">Cell inner membrane</location>
        <topology evidence="11">Multi-pass membrane protein</topology>
    </subcellularLocation>
    <subcellularLocation>
        <location evidence="1">Cell membrane</location>
        <topology evidence="1">Multi-pass membrane protein</topology>
    </subcellularLocation>
</comment>
<dbReference type="GO" id="GO:0015920">
    <property type="term" value="P:lipopolysaccharide transport"/>
    <property type="evidence" value="ECO:0007669"/>
    <property type="project" value="TreeGrafter"/>
</dbReference>
<evidence type="ECO:0000256" key="3">
    <source>
        <dbReference type="ARBA" id="ARBA00022448"/>
    </source>
</evidence>
<keyword evidence="6 11" id="KW-0812">Transmembrane</keyword>
<dbReference type="GO" id="GO:0140359">
    <property type="term" value="F:ABC-type transporter activity"/>
    <property type="evidence" value="ECO:0007669"/>
    <property type="project" value="InterPro"/>
</dbReference>
<dbReference type="PANTHER" id="PTHR30413">
    <property type="entry name" value="INNER MEMBRANE TRANSPORT PERMEASE"/>
    <property type="match status" value="1"/>
</dbReference>
<evidence type="ECO:0000256" key="8">
    <source>
        <dbReference type="ARBA" id="ARBA00022989"/>
    </source>
</evidence>
<organism evidence="13 14">
    <name type="scientific">Proteobacteria bacterium 228</name>
    <dbReference type="NCBI Taxonomy" id="2083153"/>
    <lineage>
        <taxon>Bacteria</taxon>
        <taxon>Pseudomonadati</taxon>
        <taxon>Pseudomonadota</taxon>
    </lineage>
</organism>
<keyword evidence="4 11" id="KW-1003">Cell membrane</keyword>
<evidence type="ECO:0000256" key="4">
    <source>
        <dbReference type="ARBA" id="ARBA00022475"/>
    </source>
</evidence>
<proteinExistence type="inferred from homology"/>
<dbReference type="PANTHER" id="PTHR30413:SF10">
    <property type="entry name" value="CAPSULE POLYSACCHARIDE EXPORT INNER-MEMBRANE PROTEIN CTRC"/>
    <property type="match status" value="1"/>
</dbReference>
<evidence type="ECO:0000256" key="5">
    <source>
        <dbReference type="ARBA" id="ARBA00022597"/>
    </source>
</evidence>
<evidence type="ECO:0000256" key="9">
    <source>
        <dbReference type="ARBA" id="ARBA00023047"/>
    </source>
</evidence>
<dbReference type="InterPro" id="IPR047817">
    <property type="entry name" value="ABC2_TM_bact-type"/>
</dbReference>
<gene>
    <name evidence="13" type="ORF">C4K68_25300</name>
</gene>
<feature type="domain" description="ABC transmembrane type-2" evidence="12">
    <location>
        <begin position="34"/>
        <end position="255"/>
    </location>
</feature>
<evidence type="ECO:0000256" key="7">
    <source>
        <dbReference type="ARBA" id="ARBA00022903"/>
    </source>
</evidence>
<dbReference type="GO" id="GO:0043190">
    <property type="term" value="C:ATP-binding cassette (ABC) transporter complex"/>
    <property type="evidence" value="ECO:0007669"/>
    <property type="project" value="InterPro"/>
</dbReference>
<feature type="transmembrane region" description="Helical" evidence="11">
    <location>
        <begin position="234"/>
        <end position="252"/>
    </location>
</feature>
<feature type="transmembrane region" description="Helical" evidence="11">
    <location>
        <begin position="32"/>
        <end position="53"/>
    </location>
</feature>
<evidence type="ECO:0000256" key="10">
    <source>
        <dbReference type="ARBA" id="ARBA00023136"/>
    </source>
</evidence>
<dbReference type="Pfam" id="PF01061">
    <property type="entry name" value="ABC2_membrane"/>
    <property type="match status" value="1"/>
</dbReference>
<comment type="caution">
    <text evidence="13">The sequence shown here is derived from an EMBL/GenBank/DDBJ whole genome shotgun (WGS) entry which is preliminary data.</text>
</comment>
<keyword evidence="9" id="KW-0625">Polysaccharide transport</keyword>
<keyword evidence="8 11" id="KW-1133">Transmembrane helix</keyword>
<comment type="similarity">
    <text evidence="2 11">Belongs to the ABC-2 integral membrane protein family.</text>
</comment>
<feature type="transmembrane region" description="Helical" evidence="11">
    <location>
        <begin position="115"/>
        <end position="135"/>
    </location>
</feature>
<dbReference type="GO" id="GO:0015774">
    <property type="term" value="P:polysaccharide transport"/>
    <property type="evidence" value="ECO:0007669"/>
    <property type="project" value="UniProtKB-KW"/>
</dbReference>
<dbReference type="PROSITE" id="PS51012">
    <property type="entry name" value="ABC_TM2"/>
    <property type="match status" value="1"/>
</dbReference>
<dbReference type="InterPro" id="IPR000412">
    <property type="entry name" value="ABC_2_transport"/>
</dbReference>
<accession>A0A2S5KJ44</accession>